<dbReference type="Proteomes" id="UP000799778">
    <property type="component" value="Unassembled WGS sequence"/>
</dbReference>
<gene>
    <name evidence="1" type="ORF">BU24DRAFT_158176</name>
</gene>
<accession>A0A6A5XYQ3</accession>
<proteinExistence type="predicted"/>
<keyword evidence="2" id="KW-1185">Reference proteome</keyword>
<evidence type="ECO:0000313" key="1">
    <source>
        <dbReference type="EMBL" id="KAF2017760.1"/>
    </source>
</evidence>
<evidence type="ECO:0000313" key="2">
    <source>
        <dbReference type="Proteomes" id="UP000799778"/>
    </source>
</evidence>
<dbReference type="EMBL" id="ML978068">
    <property type="protein sequence ID" value="KAF2017760.1"/>
    <property type="molecule type" value="Genomic_DNA"/>
</dbReference>
<organism evidence="1 2">
    <name type="scientific">Aaosphaeria arxii CBS 175.79</name>
    <dbReference type="NCBI Taxonomy" id="1450172"/>
    <lineage>
        <taxon>Eukaryota</taxon>
        <taxon>Fungi</taxon>
        <taxon>Dikarya</taxon>
        <taxon>Ascomycota</taxon>
        <taxon>Pezizomycotina</taxon>
        <taxon>Dothideomycetes</taxon>
        <taxon>Pleosporomycetidae</taxon>
        <taxon>Pleosporales</taxon>
        <taxon>Pleosporales incertae sedis</taxon>
        <taxon>Aaosphaeria</taxon>
    </lineage>
</organism>
<dbReference type="AlphaFoldDB" id="A0A6A5XYQ3"/>
<dbReference type="GeneID" id="54278744"/>
<sequence>MLHYIQMPISMDGRNNWGYQIHSFLSPLSHSLSSNIISLFLLLNQSLLLPPLDLRLPTQHGTLLTAYILLHPTGSPPLIHHILPPLCHILVLHVGVGRGRELCCIWCEEGQKEGLHCKQEDRRFWDMDVRDVEAEIVVGEGVLQERGGSVCGEDVGV</sequence>
<reference evidence="1" key="1">
    <citation type="journal article" date="2020" name="Stud. Mycol.">
        <title>101 Dothideomycetes genomes: a test case for predicting lifestyles and emergence of pathogens.</title>
        <authorList>
            <person name="Haridas S."/>
            <person name="Albert R."/>
            <person name="Binder M."/>
            <person name="Bloem J."/>
            <person name="Labutti K."/>
            <person name="Salamov A."/>
            <person name="Andreopoulos B."/>
            <person name="Baker S."/>
            <person name="Barry K."/>
            <person name="Bills G."/>
            <person name="Bluhm B."/>
            <person name="Cannon C."/>
            <person name="Castanera R."/>
            <person name="Culley D."/>
            <person name="Daum C."/>
            <person name="Ezra D."/>
            <person name="Gonzalez J."/>
            <person name="Henrissat B."/>
            <person name="Kuo A."/>
            <person name="Liang C."/>
            <person name="Lipzen A."/>
            <person name="Lutzoni F."/>
            <person name="Magnuson J."/>
            <person name="Mondo S."/>
            <person name="Nolan M."/>
            <person name="Ohm R."/>
            <person name="Pangilinan J."/>
            <person name="Park H.-J."/>
            <person name="Ramirez L."/>
            <person name="Alfaro M."/>
            <person name="Sun H."/>
            <person name="Tritt A."/>
            <person name="Yoshinaga Y."/>
            <person name="Zwiers L.-H."/>
            <person name="Turgeon B."/>
            <person name="Goodwin S."/>
            <person name="Spatafora J."/>
            <person name="Crous P."/>
            <person name="Grigoriev I."/>
        </authorList>
    </citation>
    <scope>NUCLEOTIDE SEQUENCE</scope>
    <source>
        <strain evidence="1">CBS 175.79</strain>
    </source>
</reference>
<protein>
    <submittedName>
        <fullName evidence="1">Uncharacterized protein</fullName>
    </submittedName>
</protein>
<name>A0A6A5XYQ3_9PLEO</name>
<dbReference type="RefSeq" id="XP_033386099.1">
    <property type="nucleotide sequence ID" value="XM_033521347.1"/>
</dbReference>